<sequence length="321" mass="37413">MLKYGTSTIDTSNPIVLKVPSGGAWEVKLTKFDDDDHLWLGEGWPEFARHHSIKCGYTLYFRYEGQSRFYVVIVNENGSEIDYPVNDSKHFDKINPDFDKLLMPLPEKGRFKACAKWGDGLGEHFVVPSIKTLMTIKEKEKEKDLSRNENLASQNPFFKSVIQKRHLHIQYDMALPKNFWRQNMNENSCHYITLHVPHDQNKIWPVRLYVRLRSTCLFRRAAFRKKDWQRFVDENHLKVGDVCIFELIDKNEMKFQVTINRANSEDNTMKFGTSSKVINGTAFEDDKLFGGEIKQSNPSFRLKLAVSGSRVQSLDEFLSFN</sequence>
<evidence type="ECO:0000256" key="2">
    <source>
        <dbReference type="ARBA" id="ARBA00023015"/>
    </source>
</evidence>
<dbReference type="Proteomes" id="UP000583929">
    <property type="component" value="Unassembled WGS sequence"/>
</dbReference>
<feature type="domain" description="TF-B3" evidence="6">
    <location>
        <begin position="1"/>
        <end position="77"/>
    </location>
</feature>
<dbReference type="GO" id="GO:0003677">
    <property type="term" value="F:DNA binding"/>
    <property type="evidence" value="ECO:0007669"/>
    <property type="project" value="UniProtKB-KW"/>
</dbReference>
<keyword evidence="8" id="KW-1185">Reference proteome</keyword>
<dbReference type="EMBL" id="JAATIQ010000152">
    <property type="protein sequence ID" value="KAF4376844.1"/>
    <property type="molecule type" value="Genomic_DNA"/>
</dbReference>
<evidence type="ECO:0000313" key="7">
    <source>
        <dbReference type="EMBL" id="KAF4376844.1"/>
    </source>
</evidence>
<name>A0A7J6G1H6_CANSA</name>
<dbReference type="Gene3D" id="2.40.330.10">
    <property type="entry name" value="DNA-binding pseudobarrel domain"/>
    <property type="match status" value="2"/>
</dbReference>
<keyword evidence="2" id="KW-0805">Transcription regulation</keyword>
<dbReference type="PANTHER" id="PTHR31920">
    <property type="entry name" value="B3 DOMAIN-CONTAINING"/>
    <property type="match status" value="1"/>
</dbReference>
<dbReference type="InterPro" id="IPR003340">
    <property type="entry name" value="B3_DNA-bd"/>
</dbReference>
<evidence type="ECO:0000259" key="6">
    <source>
        <dbReference type="PROSITE" id="PS50863"/>
    </source>
</evidence>
<comment type="subcellular location">
    <subcellularLocation>
        <location evidence="1">Nucleus</location>
    </subcellularLocation>
</comment>
<feature type="domain" description="TF-B3" evidence="6">
    <location>
        <begin position="158"/>
        <end position="263"/>
    </location>
</feature>
<dbReference type="PROSITE" id="PS50863">
    <property type="entry name" value="B3"/>
    <property type="match status" value="2"/>
</dbReference>
<keyword evidence="5" id="KW-0539">Nucleus</keyword>
<dbReference type="GO" id="GO:0005634">
    <property type="term" value="C:nucleus"/>
    <property type="evidence" value="ECO:0007669"/>
    <property type="project" value="UniProtKB-SubCell"/>
</dbReference>
<dbReference type="SMART" id="SM01019">
    <property type="entry name" value="B3"/>
    <property type="match status" value="2"/>
</dbReference>
<dbReference type="SUPFAM" id="SSF101936">
    <property type="entry name" value="DNA-binding pseudobarrel domain"/>
    <property type="match status" value="2"/>
</dbReference>
<evidence type="ECO:0000256" key="1">
    <source>
        <dbReference type="ARBA" id="ARBA00004123"/>
    </source>
</evidence>
<keyword evidence="4" id="KW-0804">Transcription</keyword>
<evidence type="ECO:0000256" key="3">
    <source>
        <dbReference type="ARBA" id="ARBA00023125"/>
    </source>
</evidence>
<dbReference type="InterPro" id="IPR050655">
    <property type="entry name" value="Plant_B3_domain"/>
</dbReference>
<dbReference type="AlphaFoldDB" id="A0A7J6G1H6"/>
<protein>
    <recommendedName>
        <fullName evidence="6">TF-B3 domain-containing protein</fullName>
    </recommendedName>
</protein>
<accession>A0A7J6G1H6</accession>
<evidence type="ECO:0000256" key="4">
    <source>
        <dbReference type="ARBA" id="ARBA00023163"/>
    </source>
</evidence>
<organism evidence="7 8">
    <name type="scientific">Cannabis sativa</name>
    <name type="common">Hemp</name>
    <name type="synonym">Marijuana</name>
    <dbReference type="NCBI Taxonomy" id="3483"/>
    <lineage>
        <taxon>Eukaryota</taxon>
        <taxon>Viridiplantae</taxon>
        <taxon>Streptophyta</taxon>
        <taxon>Embryophyta</taxon>
        <taxon>Tracheophyta</taxon>
        <taxon>Spermatophyta</taxon>
        <taxon>Magnoliopsida</taxon>
        <taxon>eudicotyledons</taxon>
        <taxon>Gunneridae</taxon>
        <taxon>Pentapetalae</taxon>
        <taxon>rosids</taxon>
        <taxon>fabids</taxon>
        <taxon>Rosales</taxon>
        <taxon>Cannabaceae</taxon>
        <taxon>Cannabis</taxon>
    </lineage>
</organism>
<comment type="caution">
    <text evidence="7">The sequence shown here is derived from an EMBL/GenBank/DDBJ whole genome shotgun (WGS) entry which is preliminary data.</text>
</comment>
<evidence type="ECO:0000313" key="8">
    <source>
        <dbReference type="Proteomes" id="UP000583929"/>
    </source>
</evidence>
<dbReference type="PANTHER" id="PTHR31920:SF108">
    <property type="entry name" value="B3 DOMAIN-CONTAINING TRANSCRIPTION FACTOR VRN1-LIKE"/>
    <property type="match status" value="1"/>
</dbReference>
<evidence type="ECO:0000256" key="5">
    <source>
        <dbReference type="ARBA" id="ARBA00023242"/>
    </source>
</evidence>
<dbReference type="CDD" id="cd10017">
    <property type="entry name" value="B3_DNA"/>
    <property type="match status" value="2"/>
</dbReference>
<keyword evidence="3" id="KW-0238">DNA-binding</keyword>
<gene>
    <name evidence="7" type="ORF">G4B88_015788</name>
</gene>
<reference evidence="7 8" key="1">
    <citation type="journal article" date="2020" name="bioRxiv">
        <title>Sequence and annotation of 42 cannabis genomes reveals extensive copy number variation in cannabinoid synthesis and pathogen resistance genes.</title>
        <authorList>
            <person name="Mckernan K.J."/>
            <person name="Helbert Y."/>
            <person name="Kane L.T."/>
            <person name="Ebling H."/>
            <person name="Zhang L."/>
            <person name="Liu B."/>
            <person name="Eaton Z."/>
            <person name="Mclaughlin S."/>
            <person name="Kingan S."/>
            <person name="Baybayan P."/>
            <person name="Concepcion G."/>
            <person name="Jordan M."/>
            <person name="Riva A."/>
            <person name="Barbazuk W."/>
            <person name="Harkins T."/>
        </authorList>
    </citation>
    <scope>NUCLEOTIDE SEQUENCE [LARGE SCALE GENOMIC DNA]</scope>
    <source>
        <strain evidence="8">cv. Jamaican Lion 4</strain>
        <tissue evidence="7">Leaf</tissue>
    </source>
</reference>
<dbReference type="Pfam" id="PF02362">
    <property type="entry name" value="B3"/>
    <property type="match status" value="2"/>
</dbReference>
<dbReference type="InterPro" id="IPR015300">
    <property type="entry name" value="DNA-bd_pseudobarrel_sf"/>
</dbReference>
<proteinExistence type="predicted"/>